<organism evidence="4 5">
    <name type="scientific">Sphingorhabdus lacus</name>
    <dbReference type="NCBI Taxonomy" id="392610"/>
    <lineage>
        <taxon>Bacteria</taxon>
        <taxon>Pseudomonadati</taxon>
        <taxon>Pseudomonadota</taxon>
        <taxon>Alphaproteobacteria</taxon>
        <taxon>Sphingomonadales</taxon>
        <taxon>Sphingomonadaceae</taxon>
        <taxon>Sphingorhabdus</taxon>
    </lineage>
</organism>
<keyword evidence="5" id="KW-1185">Reference proteome</keyword>
<feature type="region of interest" description="Disordered" evidence="2">
    <location>
        <begin position="294"/>
        <end position="329"/>
    </location>
</feature>
<dbReference type="Gene3D" id="3.40.50.300">
    <property type="entry name" value="P-loop containing nucleotide triphosphate hydrolases"/>
    <property type="match status" value="1"/>
</dbReference>
<dbReference type="Pfam" id="PF13519">
    <property type="entry name" value="VWA_2"/>
    <property type="match status" value="1"/>
</dbReference>
<dbReference type="EMBL" id="CP035733">
    <property type="protein sequence ID" value="QGY80964.1"/>
    <property type="molecule type" value="Genomic_DNA"/>
</dbReference>
<dbReference type="SUPFAM" id="SSF52540">
    <property type="entry name" value="P-loop containing nucleoside triphosphate hydrolases"/>
    <property type="match status" value="1"/>
</dbReference>
<dbReference type="Proteomes" id="UP000428803">
    <property type="component" value="Chromosome"/>
</dbReference>
<evidence type="ECO:0000259" key="3">
    <source>
        <dbReference type="PROSITE" id="PS50234"/>
    </source>
</evidence>
<evidence type="ECO:0000313" key="5">
    <source>
        <dbReference type="Proteomes" id="UP000428803"/>
    </source>
</evidence>
<dbReference type="NCBIfam" id="NF009943">
    <property type="entry name" value="PRK13406.1"/>
    <property type="match status" value="1"/>
</dbReference>
<dbReference type="PANTHER" id="PTHR43473">
    <property type="entry name" value="MAGNESIUM-CHELATASE SUBUNIT CHLD, CHLOROPLASTIC"/>
    <property type="match status" value="1"/>
</dbReference>
<dbReference type="CDD" id="cd01451">
    <property type="entry name" value="vWA_Magnesium_chelatase"/>
    <property type="match status" value="1"/>
</dbReference>
<name>A0A6I6L873_9SPHN</name>
<dbReference type="SUPFAM" id="SSF53300">
    <property type="entry name" value="vWA-like"/>
    <property type="match status" value="1"/>
</dbReference>
<dbReference type="Pfam" id="PF17863">
    <property type="entry name" value="AAA_lid_2"/>
    <property type="match status" value="1"/>
</dbReference>
<dbReference type="PROSITE" id="PS50234">
    <property type="entry name" value="VWFA"/>
    <property type="match status" value="1"/>
</dbReference>
<dbReference type="OrthoDB" id="9775079at2"/>
<comment type="similarity">
    <text evidence="1">Belongs to the Mg-chelatase subunits D/I family.</text>
</comment>
<dbReference type="KEGG" id="slaa:EUU25_10240"/>
<dbReference type="AlphaFoldDB" id="A0A6I6L873"/>
<dbReference type="InterPro" id="IPR041702">
    <property type="entry name" value="BchD/ChlD_VWA"/>
</dbReference>
<dbReference type="Gene3D" id="1.10.8.80">
    <property type="entry name" value="Magnesium chelatase subunit I, C-Terminal domain"/>
    <property type="match status" value="1"/>
</dbReference>
<evidence type="ECO:0000256" key="1">
    <source>
        <dbReference type="ARBA" id="ARBA00005799"/>
    </source>
</evidence>
<dbReference type="PANTHER" id="PTHR43473:SF2">
    <property type="entry name" value="MAGNESIUM-CHELATASE SUBUNIT CHLD, CHLOROPLASTIC"/>
    <property type="match status" value="1"/>
</dbReference>
<gene>
    <name evidence="4" type="ORF">EUU25_10240</name>
</gene>
<dbReference type="InterPro" id="IPR002035">
    <property type="entry name" value="VWF_A"/>
</dbReference>
<feature type="region of interest" description="Disordered" evidence="2">
    <location>
        <begin position="236"/>
        <end position="266"/>
    </location>
</feature>
<sequence length="561" mass="58891">MLRVSPTTVLGDRVSDTELALHLFVRNPHQFGGIILKGPGPVRDAMVAFAQEALAKRGPVARIPVNIDSERLLGGLDLSATLAAGRGVMRSGLLNDCSGGVVILPMAERIPRDIAAHIAQAMDGRKLAAILLDDSVDGDEAPPPVLTERIAFHCDMSELRQFDGAASPTALHSAALTDMQLVGLVNTASALGIGSARASIFAHKAAHAHAEFHGRAAANDDDLTAAVRLVLAPRATQFPPDAPPEPESDPPPDQPDSDPGDDEERQVEDMDLEDILLEAAAAAIPKNILDQINGTAKGKGKGQAGRSGQKQKSAQRGRPLGARPGVPGHGRKLALIDSLRAAAPWQSMRRAAAAANDLRKIHIRKSDLRVRHYEQRRESLTIFAVDASGSSALSRLAEAKGAVEMMLAQAYVKRSQVALIAFRQNGAEILLPPTRSLTRARRALAALPGGGGTPLAAGLQAAQHMAETAMRGGQTPTIAILTDGKANVRTDGTANRELAMAEAQQAAKSLAQSGVQCIVIDISPRPRVEAAELAEALNGRYLPLPQAQSTAMVAAIESIGG</sequence>
<dbReference type="InterPro" id="IPR036465">
    <property type="entry name" value="vWFA_dom_sf"/>
</dbReference>
<feature type="domain" description="VWFA" evidence="3">
    <location>
        <begin position="380"/>
        <end position="533"/>
    </location>
</feature>
<feature type="compositionally biased region" description="Acidic residues" evidence="2">
    <location>
        <begin position="244"/>
        <end position="266"/>
    </location>
</feature>
<dbReference type="Gene3D" id="3.40.50.410">
    <property type="entry name" value="von Willebrand factor, type A domain"/>
    <property type="match status" value="1"/>
</dbReference>
<protein>
    <submittedName>
        <fullName evidence="4">Magnesium chelatase subunit D</fullName>
    </submittedName>
</protein>
<dbReference type="RefSeq" id="WP_158900705.1">
    <property type="nucleotide sequence ID" value="NZ_CP035733.1"/>
</dbReference>
<evidence type="ECO:0000313" key="4">
    <source>
        <dbReference type="EMBL" id="QGY80964.1"/>
    </source>
</evidence>
<proteinExistence type="inferred from homology"/>
<dbReference type="InterPro" id="IPR041628">
    <property type="entry name" value="ChlI/MoxR_AAA_lid"/>
</dbReference>
<dbReference type="SMART" id="SM00327">
    <property type="entry name" value="VWA"/>
    <property type="match status" value="1"/>
</dbReference>
<reference evidence="5" key="1">
    <citation type="submission" date="2019-01" db="EMBL/GenBank/DDBJ databases">
        <title>Sphingorhabdus lacus sp.nov., isolated from an oligotrophic freshwater lake.</title>
        <authorList>
            <person name="Park M."/>
        </authorList>
    </citation>
    <scope>NUCLEOTIDE SEQUENCE [LARGE SCALE GENOMIC DNA]</scope>
    <source>
        <strain evidence="5">IMCC1753</strain>
    </source>
</reference>
<accession>A0A6I6L873</accession>
<dbReference type="InterPro" id="IPR027417">
    <property type="entry name" value="P-loop_NTPase"/>
</dbReference>
<evidence type="ECO:0000256" key="2">
    <source>
        <dbReference type="SAM" id="MobiDB-lite"/>
    </source>
</evidence>